<keyword evidence="7" id="KW-1185">Reference proteome</keyword>
<feature type="transmembrane region" description="Helical" evidence="4">
    <location>
        <begin position="90"/>
        <end position="110"/>
    </location>
</feature>
<evidence type="ECO:0000256" key="3">
    <source>
        <dbReference type="ARBA" id="ARBA00023136"/>
    </source>
</evidence>
<feature type="transmembrane region" description="Helical" evidence="4">
    <location>
        <begin position="286"/>
        <end position="305"/>
    </location>
</feature>
<keyword evidence="3 4" id="KW-0472">Membrane</keyword>
<dbReference type="GO" id="GO:0022857">
    <property type="term" value="F:transmembrane transporter activity"/>
    <property type="evidence" value="ECO:0007669"/>
    <property type="project" value="InterPro"/>
</dbReference>
<feature type="domain" description="Major facilitator superfamily (MFS) profile" evidence="5">
    <location>
        <begin position="22"/>
        <end position="434"/>
    </location>
</feature>
<organism evidence="6 7">
    <name type="scientific">Aeoliella mucimassa</name>
    <dbReference type="NCBI Taxonomy" id="2527972"/>
    <lineage>
        <taxon>Bacteria</taxon>
        <taxon>Pseudomonadati</taxon>
        <taxon>Planctomycetota</taxon>
        <taxon>Planctomycetia</taxon>
        <taxon>Pirellulales</taxon>
        <taxon>Lacipirellulaceae</taxon>
        <taxon>Aeoliella</taxon>
    </lineage>
</organism>
<dbReference type="EMBL" id="CP036278">
    <property type="protein sequence ID" value="QDU54219.1"/>
    <property type="molecule type" value="Genomic_DNA"/>
</dbReference>
<dbReference type="InterPro" id="IPR036259">
    <property type="entry name" value="MFS_trans_sf"/>
</dbReference>
<dbReference type="SUPFAM" id="SSF103473">
    <property type="entry name" value="MFS general substrate transporter"/>
    <property type="match status" value="1"/>
</dbReference>
<dbReference type="PROSITE" id="PS50850">
    <property type="entry name" value="MFS"/>
    <property type="match status" value="1"/>
</dbReference>
<feature type="transmembrane region" description="Helical" evidence="4">
    <location>
        <begin position="312"/>
        <end position="332"/>
    </location>
</feature>
<protein>
    <submittedName>
        <fullName evidence="6">Inner membrane protein YihN</fullName>
    </submittedName>
</protein>
<dbReference type="RefSeq" id="WP_197528822.1">
    <property type="nucleotide sequence ID" value="NZ_CP036278.1"/>
</dbReference>
<keyword evidence="2 4" id="KW-1133">Transmembrane helix</keyword>
<dbReference type="CDD" id="cd06174">
    <property type="entry name" value="MFS"/>
    <property type="match status" value="1"/>
</dbReference>
<accession>A0A518AHL5</accession>
<feature type="transmembrane region" description="Helical" evidence="4">
    <location>
        <begin position="20"/>
        <end position="43"/>
    </location>
</feature>
<dbReference type="AlphaFoldDB" id="A0A518AHL5"/>
<feature type="transmembrane region" description="Helical" evidence="4">
    <location>
        <begin position="410"/>
        <end position="429"/>
    </location>
</feature>
<evidence type="ECO:0000256" key="4">
    <source>
        <dbReference type="SAM" id="Phobius"/>
    </source>
</evidence>
<feature type="transmembrane region" description="Helical" evidence="4">
    <location>
        <begin position="190"/>
        <end position="212"/>
    </location>
</feature>
<feature type="transmembrane region" description="Helical" evidence="4">
    <location>
        <begin position="147"/>
        <end position="170"/>
    </location>
</feature>
<feature type="transmembrane region" description="Helical" evidence="4">
    <location>
        <begin position="242"/>
        <end position="262"/>
    </location>
</feature>
<sequence length="438" mass="46537">MSSEPTQSGTPVLSPARRAAVLTTLIVAGESIFFLPFLLPRTFRPTLLEVFELTNLQLGTAQAAYGIVAVVAYALGGPLADVFKPRTQMAIALATTALGGAMLWQIPSLTSLKVLYAYWGFTTIALFWAALMKATRELGGKMSQGTAFGVLDGGRGLLAVAISTVLVWVYASLLPSDVAAATLAERTLAFQWVIGITATCCLLAGLLVLVVIPKQMTAENDTVSEGTLAERMEQARLGIARVLAMPSVWLQAAIIVAAYAAFKATADFSLYATQVLGADEVQAAKLYNLSLWMRPIAAIGFGVLADRLKASYLVIVCFALVLFGSIGLAGQAWGADTYTLFMVNVISVSIGAYALRGLYFAIMEEAKIPLLLTGRAVGLASVVGYTPEIFMAPFIGYLTDSWPGRVGHHYVYLSVMAFALLGIVAGVLFRRVVAPRAG</sequence>
<evidence type="ECO:0000259" key="5">
    <source>
        <dbReference type="PROSITE" id="PS50850"/>
    </source>
</evidence>
<evidence type="ECO:0000313" key="7">
    <source>
        <dbReference type="Proteomes" id="UP000315750"/>
    </source>
</evidence>
<feature type="transmembrane region" description="Helical" evidence="4">
    <location>
        <begin position="338"/>
        <end position="355"/>
    </location>
</feature>
<dbReference type="Proteomes" id="UP000315750">
    <property type="component" value="Chromosome"/>
</dbReference>
<feature type="transmembrane region" description="Helical" evidence="4">
    <location>
        <begin position="116"/>
        <end position="135"/>
    </location>
</feature>
<name>A0A518AHL5_9BACT</name>
<gene>
    <name evidence="6" type="primary">yihN</name>
    <name evidence="6" type="ORF">Pan181_03990</name>
</gene>
<dbReference type="Gene3D" id="1.20.1250.20">
    <property type="entry name" value="MFS general substrate transporter like domains"/>
    <property type="match status" value="2"/>
</dbReference>
<evidence type="ECO:0000256" key="2">
    <source>
        <dbReference type="ARBA" id="ARBA00022989"/>
    </source>
</evidence>
<proteinExistence type="predicted"/>
<keyword evidence="1 4" id="KW-0812">Transmembrane</keyword>
<feature type="transmembrane region" description="Helical" evidence="4">
    <location>
        <begin position="63"/>
        <end position="83"/>
    </location>
</feature>
<reference evidence="6 7" key="1">
    <citation type="submission" date="2019-02" db="EMBL/GenBank/DDBJ databases">
        <title>Deep-cultivation of Planctomycetes and their phenomic and genomic characterization uncovers novel biology.</title>
        <authorList>
            <person name="Wiegand S."/>
            <person name="Jogler M."/>
            <person name="Boedeker C."/>
            <person name="Pinto D."/>
            <person name="Vollmers J."/>
            <person name="Rivas-Marin E."/>
            <person name="Kohn T."/>
            <person name="Peeters S.H."/>
            <person name="Heuer A."/>
            <person name="Rast P."/>
            <person name="Oberbeckmann S."/>
            <person name="Bunk B."/>
            <person name="Jeske O."/>
            <person name="Meyerdierks A."/>
            <person name="Storesund J.E."/>
            <person name="Kallscheuer N."/>
            <person name="Luecker S."/>
            <person name="Lage O.M."/>
            <person name="Pohl T."/>
            <person name="Merkel B.J."/>
            <person name="Hornburger P."/>
            <person name="Mueller R.-W."/>
            <person name="Bruemmer F."/>
            <person name="Labrenz M."/>
            <person name="Spormann A.M."/>
            <person name="Op den Camp H."/>
            <person name="Overmann J."/>
            <person name="Amann R."/>
            <person name="Jetten M.S.M."/>
            <person name="Mascher T."/>
            <person name="Medema M.H."/>
            <person name="Devos D.P."/>
            <person name="Kaster A.-K."/>
            <person name="Ovreas L."/>
            <person name="Rohde M."/>
            <person name="Galperin M.Y."/>
            <person name="Jogler C."/>
        </authorList>
    </citation>
    <scope>NUCLEOTIDE SEQUENCE [LARGE SCALE GENOMIC DNA]</scope>
    <source>
        <strain evidence="6 7">Pan181</strain>
    </source>
</reference>
<dbReference type="KEGG" id="amuc:Pan181_03990"/>
<evidence type="ECO:0000256" key="1">
    <source>
        <dbReference type="ARBA" id="ARBA00022692"/>
    </source>
</evidence>
<dbReference type="Pfam" id="PF07690">
    <property type="entry name" value="MFS_1"/>
    <property type="match status" value="1"/>
</dbReference>
<feature type="transmembrane region" description="Helical" evidence="4">
    <location>
        <begin position="376"/>
        <end position="398"/>
    </location>
</feature>
<dbReference type="InterPro" id="IPR011701">
    <property type="entry name" value="MFS"/>
</dbReference>
<evidence type="ECO:0000313" key="6">
    <source>
        <dbReference type="EMBL" id="QDU54219.1"/>
    </source>
</evidence>
<dbReference type="InterPro" id="IPR020846">
    <property type="entry name" value="MFS_dom"/>
</dbReference>